<evidence type="ECO:0000313" key="2">
    <source>
        <dbReference type="EMBL" id="EEE57858.1"/>
    </source>
</evidence>
<reference evidence="2" key="2">
    <citation type="submission" date="2008-12" db="EMBL/GenBank/DDBJ databases">
        <title>Improved gene annotation of the rice (Oryza sativa) genomes.</title>
        <authorList>
            <person name="Wang J."/>
            <person name="Li R."/>
            <person name="Fan W."/>
            <person name="Huang Q."/>
            <person name="Zhang J."/>
            <person name="Zhou Y."/>
            <person name="Hu Y."/>
            <person name="Zi S."/>
            <person name="Li J."/>
            <person name="Ni P."/>
            <person name="Zheng H."/>
            <person name="Zhang Y."/>
            <person name="Zhao M."/>
            <person name="Hao Q."/>
            <person name="McDermott J."/>
            <person name="Samudrala R."/>
            <person name="Kristiansen K."/>
            <person name="Wong G.K.-S."/>
        </authorList>
    </citation>
    <scope>NUCLEOTIDE SEQUENCE</scope>
</reference>
<dbReference type="AlphaFoldDB" id="B9F351"/>
<gene>
    <name evidence="2" type="ORF">OsJ_08497</name>
</gene>
<protein>
    <submittedName>
        <fullName evidence="2">Uncharacterized protein</fullName>
    </submittedName>
</protein>
<reference evidence="2" key="1">
    <citation type="journal article" date="2005" name="PLoS Biol.">
        <title>The genomes of Oryza sativa: a history of duplications.</title>
        <authorList>
            <person name="Yu J."/>
            <person name="Wang J."/>
            <person name="Lin W."/>
            <person name="Li S."/>
            <person name="Li H."/>
            <person name="Zhou J."/>
            <person name="Ni P."/>
            <person name="Dong W."/>
            <person name="Hu S."/>
            <person name="Zeng C."/>
            <person name="Zhang J."/>
            <person name="Zhang Y."/>
            <person name="Li R."/>
            <person name="Xu Z."/>
            <person name="Li S."/>
            <person name="Li X."/>
            <person name="Zheng H."/>
            <person name="Cong L."/>
            <person name="Lin L."/>
            <person name="Yin J."/>
            <person name="Geng J."/>
            <person name="Li G."/>
            <person name="Shi J."/>
            <person name="Liu J."/>
            <person name="Lv H."/>
            <person name="Li J."/>
            <person name="Wang J."/>
            <person name="Deng Y."/>
            <person name="Ran L."/>
            <person name="Shi X."/>
            <person name="Wang X."/>
            <person name="Wu Q."/>
            <person name="Li C."/>
            <person name="Ren X."/>
            <person name="Wang J."/>
            <person name="Wang X."/>
            <person name="Li D."/>
            <person name="Liu D."/>
            <person name="Zhang X."/>
            <person name="Ji Z."/>
            <person name="Zhao W."/>
            <person name="Sun Y."/>
            <person name="Zhang Z."/>
            <person name="Bao J."/>
            <person name="Han Y."/>
            <person name="Dong L."/>
            <person name="Ji J."/>
            <person name="Chen P."/>
            <person name="Wu S."/>
            <person name="Liu J."/>
            <person name="Xiao Y."/>
            <person name="Bu D."/>
            <person name="Tan J."/>
            <person name="Yang L."/>
            <person name="Ye C."/>
            <person name="Zhang J."/>
            <person name="Xu J."/>
            <person name="Zhou Y."/>
            <person name="Yu Y."/>
            <person name="Zhang B."/>
            <person name="Zhuang S."/>
            <person name="Wei H."/>
            <person name="Liu B."/>
            <person name="Lei M."/>
            <person name="Yu H."/>
            <person name="Li Y."/>
            <person name="Xu H."/>
            <person name="Wei S."/>
            <person name="He X."/>
            <person name="Fang L."/>
            <person name="Zhang Z."/>
            <person name="Zhang Y."/>
            <person name="Huang X."/>
            <person name="Su Z."/>
            <person name="Tong W."/>
            <person name="Li J."/>
            <person name="Tong Z."/>
            <person name="Li S."/>
            <person name="Ye J."/>
            <person name="Wang L."/>
            <person name="Fang L."/>
            <person name="Lei T."/>
            <person name="Chen C."/>
            <person name="Chen H."/>
            <person name="Xu Z."/>
            <person name="Li H."/>
            <person name="Huang H."/>
            <person name="Zhang F."/>
            <person name="Xu H."/>
            <person name="Li N."/>
            <person name="Zhao C."/>
            <person name="Li S."/>
            <person name="Dong L."/>
            <person name="Huang Y."/>
            <person name="Li L."/>
            <person name="Xi Y."/>
            <person name="Qi Q."/>
            <person name="Li W."/>
            <person name="Zhang B."/>
            <person name="Hu W."/>
            <person name="Zhang Y."/>
            <person name="Tian X."/>
            <person name="Jiao Y."/>
            <person name="Liang X."/>
            <person name="Jin J."/>
            <person name="Gao L."/>
            <person name="Zheng W."/>
            <person name="Hao B."/>
            <person name="Liu S."/>
            <person name="Wang W."/>
            <person name="Yuan L."/>
            <person name="Cao M."/>
            <person name="McDermott J."/>
            <person name="Samudrala R."/>
            <person name="Wang J."/>
            <person name="Wong G.K."/>
            <person name="Yang H."/>
        </authorList>
    </citation>
    <scope>NUCLEOTIDE SEQUENCE [LARGE SCALE GENOMIC DNA]</scope>
</reference>
<evidence type="ECO:0000256" key="1">
    <source>
        <dbReference type="SAM" id="MobiDB-lite"/>
    </source>
</evidence>
<name>B9F351_ORYSJ</name>
<organism evidence="2">
    <name type="scientific">Oryza sativa subsp. japonica</name>
    <name type="common">Rice</name>
    <dbReference type="NCBI Taxonomy" id="39947"/>
    <lineage>
        <taxon>Eukaryota</taxon>
        <taxon>Viridiplantae</taxon>
        <taxon>Streptophyta</taxon>
        <taxon>Embryophyta</taxon>
        <taxon>Tracheophyta</taxon>
        <taxon>Spermatophyta</taxon>
        <taxon>Magnoliopsida</taxon>
        <taxon>Liliopsida</taxon>
        <taxon>Poales</taxon>
        <taxon>Poaceae</taxon>
        <taxon>BOP clade</taxon>
        <taxon>Oryzoideae</taxon>
        <taxon>Oryzeae</taxon>
        <taxon>Oryzinae</taxon>
        <taxon>Oryza</taxon>
        <taxon>Oryza sativa</taxon>
    </lineage>
</organism>
<feature type="region of interest" description="Disordered" evidence="1">
    <location>
        <begin position="9"/>
        <end position="42"/>
    </location>
</feature>
<sequence length="104" mass="11125">MADLVVVRAGSGGAQLRRSSAAEARRPEATPSSRRRRPGTQVEAAVGRRLAAAARWQIEAVDPGLPPFSHSPAATTPSPFSQICARARWRLRRCSTAVEAGRAH</sequence>
<dbReference type="Proteomes" id="UP000007752">
    <property type="component" value="Chromosome 2"/>
</dbReference>
<accession>B9F351</accession>
<proteinExistence type="predicted"/>
<dbReference type="EMBL" id="CM000139">
    <property type="protein sequence ID" value="EEE57858.1"/>
    <property type="molecule type" value="Genomic_DNA"/>
</dbReference>